<comment type="subcellular location">
    <subcellularLocation>
        <location evidence="1">Periplasm</location>
    </subcellularLocation>
</comment>
<dbReference type="FunFam" id="3.40.50.1820:FF:000028">
    <property type="entry name" value="S9 family peptidase"/>
    <property type="match status" value="1"/>
</dbReference>
<evidence type="ECO:0000256" key="6">
    <source>
        <dbReference type="ARBA" id="ARBA00022729"/>
    </source>
</evidence>
<comment type="similarity">
    <text evidence="2">Belongs to the peptidase S9C family.</text>
</comment>
<evidence type="ECO:0000256" key="11">
    <source>
        <dbReference type="SAM" id="SignalP"/>
    </source>
</evidence>
<evidence type="ECO:0000259" key="12">
    <source>
        <dbReference type="Pfam" id="PF00326"/>
    </source>
</evidence>
<keyword evidence="8" id="KW-0378">Hydrolase</keyword>
<dbReference type="GO" id="GO:0006508">
    <property type="term" value="P:proteolysis"/>
    <property type="evidence" value="ECO:0007669"/>
    <property type="project" value="UniProtKB-KW"/>
</dbReference>
<evidence type="ECO:0000256" key="3">
    <source>
        <dbReference type="ARBA" id="ARBA00011738"/>
    </source>
</evidence>
<dbReference type="GO" id="GO:0043171">
    <property type="term" value="P:peptide catabolic process"/>
    <property type="evidence" value="ECO:0007669"/>
    <property type="project" value="UniProtKB-ARBA"/>
</dbReference>
<feature type="domain" description="Peptidase S9 prolyl oligopeptidase catalytic" evidence="12">
    <location>
        <begin position="532"/>
        <end position="744"/>
    </location>
</feature>
<dbReference type="InterPro" id="IPR011042">
    <property type="entry name" value="6-blade_b-propeller_TolB-like"/>
</dbReference>
<feature type="chain" id="PRO_5039401123" description="Dipeptidyl-peptidase 5" evidence="11">
    <location>
        <begin position="22"/>
        <end position="750"/>
    </location>
</feature>
<organism evidence="13 14">
    <name type="scientific">Candidatus Bacteroides merdipullorum</name>
    <dbReference type="NCBI Taxonomy" id="2838474"/>
    <lineage>
        <taxon>Bacteria</taxon>
        <taxon>Pseudomonadati</taxon>
        <taxon>Bacteroidota</taxon>
        <taxon>Bacteroidia</taxon>
        <taxon>Bacteroidales</taxon>
        <taxon>Bacteroidaceae</taxon>
        <taxon>Bacteroides</taxon>
    </lineage>
</organism>
<evidence type="ECO:0000256" key="2">
    <source>
        <dbReference type="ARBA" id="ARBA00010040"/>
    </source>
</evidence>
<dbReference type="AlphaFoldDB" id="A0A9D2CX90"/>
<dbReference type="Proteomes" id="UP000824023">
    <property type="component" value="Unassembled WGS sequence"/>
</dbReference>
<dbReference type="GO" id="GO:0004252">
    <property type="term" value="F:serine-type endopeptidase activity"/>
    <property type="evidence" value="ECO:0007669"/>
    <property type="project" value="TreeGrafter"/>
</dbReference>
<evidence type="ECO:0000256" key="7">
    <source>
        <dbReference type="ARBA" id="ARBA00022764"/>
    </source>
</evidence>
<evidence type="ECO:0000313" key="14">
    <source>
        <dbReference type="Proteomes" id="UP000824023"/>
    </source>
</evidence>
<comment type="subunit">
    <text evidence="3">Homodimer.</text>
</comment>
<dbReference type="PANTHER" id="PTHR42776:SF13">
    <property type="entry name" value="DIPEPTIDYL-PEPTIDASE 5"/>
    <property type="match status" value="1"/>
</dbReference>
<gene>
    <name evidence="13" type="ORF">H9819_03405</name>
</gene>
<evidence type="ECO:0000256" key="5">
    <source>
        <dbReference type="ARBA" id="ARBA00022670"/>
    </source>
</evidence>
<protein>
    <recommendedName>
        <fullName evidence="10">Dipeptidyl-peptidase 5</fullName>
    </recommendedName>
</protein>
<accession>A0A9D2CX90</accession>
<dbReference type="Gene3D" id="3.40.50.1820">
    <property type="entry name" value="alpha/beta hydrolase"/>
    <property type="match status" value="1"/>
</dbReference>
<comment type="caution">
    <text evidence="13">The sequence shown here is derived from an EMBL/GenBank/DDBJ whole genome shotgun (WGS) entry which is preliminary data.</text>
</comment>
<dbReference type="InterPro" id="IPR011659">
    <property type="entry name" value="WD40"/>
</dbReference>
<sequence length="750" mass="84955">MKPIHLLCMSAIILAANSACDGGKKNNTDATTTEDNLLIRRSDIRIENKRLTPEALWAMGRIGGVAVSPDASKVAYTVSYYSVPQNKSNTEIFLMNADGSGNTQLTQDAWQENQPVWIKEGKKLAYLSNESGSSQVWEMAPDGTDRRQLTDYEGGIEGFAFSPDGKKLLFISQVKTVKTTAEKYPDLPQASGIIVDDLMYKHWDEWTTSAPHPFVADFDGDEISNVRDLLEGEPYESPMKPFGGIEQLAWSPDSKKIAYTCRKKTGLAYAVSTDSDIYLYDLKSDSTLNLCKDPEIKKIVPLEIKKALAGTPAIKAFGLSPEEDKNEGYDTNPQFSPDGKYIAWQSMARDGYESDRNRLYVLDLEKNEKFCADAGFDTNVDSYVWASDSAFYLTATWHGTTQIYRLGLNDWREGKQPVRLTEGLHDYGSIALCGNNLIATRHSMSQADEIYVVAPGTAAKNQYAESRQLTQENRHIYDQLEMGRVEERWIKTTDQKDMLVWVIYPPQFNPKKKYPTLLYCEGGPQSPLSQFWSYRWNFQMMAANDYIIVAPCRRGMPGFGTEWNEAISGDYGGQCMQDLLTAIDEVSKEPFVDRDHLGCVGASFGGFTVYWMAGHHEGRFKAFIAHDGIFNMEMQYLETEEKWFANWDMGGAYWDKDNETAQRTFANSPHKFVDKWDTPILCIHGERDYRILANQAMAAFDAAQLRGIPSQLLIFPDENHWVLQPQNGVLWQRTFFAWLDRWLKPAKEGV</sequence>
<dbReference type="PANTHER" id="PTHR42776">
    <property type="entry name" value="SERINE PEPTIDASE S9 FAMILY MEMBER"/>
    <property type="match status" value="1"/>
</dbReference>
<dbReference type="Pfam" id="PF00326">
    <property type="entry name" value="Peptidase_S9"/>
    <property type="match status" value="1"/>
</dbReference>
<proteinExistence type="inferred from homology"/>
<dbReference type="GO" id="GO:0008239">
    <property type="term" value="F:dipeptidyl-peptidase activity"/>
    <property type="evidence" value="ECO:0007669"/>
    <property type="project" value="UniProtKB-ARBA"/>
</dbReference>
<keyword evidence="4" id="KW-0031">Aminopeptidase</keyword>
<evidence type="ECO:0000313" key="13">
    <source>
        <dbReference type="EMBL" id="HIZ01284.1"/>
    </source>
</evidence>
<dbReference type="InterPro" id="IPR029058">
    <property type="entry name" value="AB_hydrolase_fold"/>
</dbReference>
<evidence type="ECO:0000256" key="8">
    <source>
        <dbReference type="ARBA" id="ARBA00022801"/>
    </source>
</evidence>
<dbReference type="GO" id="GO:0042277">
    <property type="term" value="F:peptide binding"/>
    <property type="evidence" value="ECO:0007669"/>
    <property type="project" value="UniProtKB-ARBA"/>
</dbReference>
<dbReference type="Gene3D" id="2.120.10.30">
    <property type="entry name" value="TolB, C-terminal domain"/>
    <property type="match status" value="2"/>
</dbReference>
<keyword evidence="7" id="KW-0574">Periplasm</keyword>
<feature type="signal peptide" evidence="11">
    <location>
        <begin position="1"/>
        <end position="21"/>
    </location>
</feature>
<dbReference type="SUPFAM" id="SSF82171">
    <property type="entry name" value="DPP6 N-terminal domain-like"/>
    <property type="match status" value="1"/>
</dbReference>
<keyword evidence="6 11" id="KW-0732">Signal</keyword>
<keyword evidence="5" id="KW-0645">Protease</keyword>
<reference evidence="13" key="2">
    <citation type="submission" date="2021-04" db="EMBL/GenBank/DDBJ databases">
        <authorList>
            <person name="Gilroy R."/>
        </authorList>
    </citation>
    <scope>NUCLEOTIDE SEQUENCE</scope>
    <source>
        <strain evidence="13">ChiHjej12B11-24981</strain>
    </source>
</reference>
<reference evidence="13" key="1">
    <citation type="journal article" date="2021" name="PeerJ">
        <title>Extensive microbial diversity within the chicken gut microbiome revealed by metagenomics and culture.</title>
        <authorList>
            <person name="Gilroy R."/>
            <person name="Ravi A."/>
            <person name="Getino M."/>
            <person name="Pursley I."/>
            <person name="Horton D.L."/>
            <person name="Alikhan N.F."/>
            <person name="Baker D."/>
            <person name="Gharbi K."/>
            <person name="Hall N."/>
            <person name="Watson M."/>
            <person name="Adriaenssens E.M."/>
            <person name="Foster-Nyarko E."/>
            <person name="Jarju S."/>
            <person name="Secka A."/>
            <person name="Antonio M."/>
            <person name="Oren A."/>
            <person name="Chaudhuri R.R."/>
            <person name="La Ragione R."/>
            <person name="Hildebrand F."/>
            <person name="Pallen M.J."/>
        </authorList>
    </citation>
    <scope>NUCLEOTIDE SEQUENCE</scope>
    <source>
        <strain evidence="13">ChiHjej12B11-24981</strain>
    </source>
</reference>
<dbReference type="SUPFAM" id="SSF53474">
    <property type="entry name" value="alpha/beta-Hydrolases"/>
    <property type="match status" value="1"/>
</dbReference>
<evidence type="ECO:0000256" key="1">
    <source>
        <dbReference type="ARBA" id="ARBA00004418"/>
    </source>
</evidence>
<dbReference type="InterPro" id="IPR001375">
    <property type="entry name" value="Peptidase_S9_cat"/>
</dbReference>
<dbReference type="GO" id="GO:0004177">
    <property type="term" value="F:aminopeptidase activity"/>
    <property type="evidence" value="ECO:0007669"/>
    <property type="project" value="UniProtKB-KW"/>
</dbReference>
<dbReference type="GO" id="GO:0042597">
    <property type="term" value="C:periplasmic space"/>
    <property type="evidence" value="ECO:0007669"/>
    <property type="project" value="UniProtKB-SubCell"/>
</dbReference>
<keyword evidence="9" id="KW-0720">Serine protease</keyword>
<name>A0A9D2CX90_9BACE</name>
<dbReference type="Pfam" id="PF07676">
    <property type="entry name" value="PD40"/>
    <property type="match status" value="3"/>
</dbReference>
<dbReference type="EMBL" id="DXCK01000050">
    <property type="protein sequence ID" value="HIZ01284.1"/>
    <property type="molecule type" value="Genomic_DNA"/>
</dbReference>
<evidence type="ECO:0000256" key="9">
    <source>
        <dbReference type="ARBA" id="ARBA00022825"/>
    </source>
</evidence>
<evidence type="ECO:0000256" key="10">
    <source>
        <dbReference type="ARBA" id="ARBA00070574"/>
    </source>
</evidence>
<evidence type="ECO:0000256" key="4">
    <source>
        <dbReference type="ARBA" id="ARBA00022438"/>
    </source>
</evidence>
<dbReference type="FunFam" id="2.120.10.30:FF:000079">
    <property type="entry name" value="S9 family peptidase"/>
    <property type="match status" value="1"/>
</dbReference>